<dbReference type="PRINTS" id="PR00112">
    <property type="entry name" value="ACYLPHPHTASE"/>
</dbReference>
<evidence type="ECO:0000313" key="9">
    <source>
        <dbReference type="Proteomes" id="UP001256711"/>
    </source>
</evidence>
<evidence type="ECO:0000259" key="7">
    <source>
        <dbReference type="PROSITE" id="PS51160"/>
    </source>
</evidence>
<evidence type="ECO:0000256" key="2">
    <source>
        <dbReference type="ARBA" id="ARBA00012150"/>
    </source>
</evidence>
<keyword evidence="5" id="KW-0378">Hydrolase</keyword>
<feature type="domain" description="Acylphosphatase-like" evidence="7">
    <location>
        <begin position="3"/>
        <end position="90"/>
    </location>
</feature>
<dbReference type="EC" id="3.6.1.7" evidence="2 5"/>
<dbReference type="EMBL" id="JARQBJ010000001">
    <property type="protein sequence ID" value="MDT2809353.1"/>
    <property type="molecule type" value="Genomic_DNA"/>
</dbReference>
<dbReference type="Proteomes" id="UP001256711">
    <property type="component" value="Unassembled WGS sequence"/>
</dbReference>
<name>A0AAW8TTW7_9ENTE</name>
<feature type="active site" evidence="5">
    <location>
        <position position="18"/>
    </location>
</feature>
<sequence length="91" mass="10102">MRSVRLTVKGRVQGVGFRYLTKMVADRLGVLGRVWNEADGSVTIEAQGPEEIMADFIAEIRKSPSPQGKVTSLSIEEIPAFSATRFQVTYR</sequence>
<evidence type="ECO:0000256" key="3">
    <source>
        <dbReference type="ARBA" id="ARBA00015991"/>
    </source>
</evidence>
<feature type="active site" evidence="5">
    <location>
        <position position="36"/>
    </location>
</feature>
<proteinExistence type="inferred from homology"/>
<dbReference type="InterPro" id="IPR036046">
    <property type="entry name" value="Acylphosphatase-like_dom_sf"/>
</dbReference>
<accession>A0AAW8TTW7</accession>
<dbReference type="RefSeq" id="WP_303219970.1">
    <property type="nucleotide sequence ID" value="NZ_CAUGVL010000089.1"/>
</dbReference>
<dbReference type="PANTHER" id="PTHR47268">
    <property type="entry name" value="ACYLPHOSPHATASE"/>
    <property type="match status" value="1"/>
</dbReference>
<comment type="catalytic activity">
    <reaction evidence="4 5">
        <text>an acyl phosphate + H2O = a carboxylate + phosphate + H(+)</text>
        <dbReference type="Rhea" id="RHEA:14965"/>
        <dbReference type="ChEBI" id="CHEBI:15377"/>
        <dbReference type="ChEBI" id="CHEBI:15378"/>
        <dbReference type="ChEBI" id="CHEBI:29067"/>
        <dbReference type="ChEBI" id="CHEBI:43474"/>
        <dbReference type="ChEBI" id="CHEBI:59918"/>
        <dbReference type="EC" id="3.6.1.7"/>
    </reaction>
</comment>
<comment type="similarity">
    <text evidence="1 6">Belongs to the acylphosphatase family.</text>
</comment>
<protein>
    <recommendedName>
        <fullName evidence="3 5">acylphosphatase</fullName>
        <ecNumber evidence="2 5">3.6.1.7</ecNumber>
    </recommendedName>
</protein>
<reference evidence="8" key="1">
    <citation type="submission" date="2023-03" db="EMBL/GenBank/DDBJ databases">
        <authorList>
            <person name="Shen W."/>
            <person name="Cai J."/>
        </authorList>
    </citation>
    <scope>NUCLEOTIDE SEQUENCE</scope>
    <source>
        <strain evidence="8">B226-2</strain>
    </source>
</reference>
<dbReference type="GO" id="GO:0003998">
    <property type="term" value="F:acylphosphatase activity"/>
    <property type="evidence" value="ECO:0007669"/>
    <property type="project" value="UniProtKB-EC"/>
</dbReference>
<evidence type="ECO:0000256" key="4">
    <source>
        <dbReference type="ARBA" id="ARBA00047645"/>
    </source>
</evidence>
<evidence type="ECO:0000313" key="8">
    <source>
        <dbReference type="EMBL" id="MDT2809353.1"/>
    </source>
</evidence>
<dbReference type="InterPro" id="IPR017968">
    <property type="entry name" value="Acylphosphatase_CS"/>
</dbReference>
<evidence type="ECO:0000256" key="6">
    <source>
        <dbReference type="RuleBase" id="RU004168"/>
    </source>
</evidence>
<dbReference type="AlphaFoldDB" id="A0AAW8TTW7"/>
<comment type="caution">
    <text evidence="8">The sequence shown here is derived from an EMBL/GenBank/DDBJ whole genome shotgun (WGS) entry which is preliminary data.</text>
</comment>
<evidence type="ECO:0000256" key="5">
    <source>
        <dbReference type="PROSITE-ProRule" id="PRU00520"/>
    </source>
</evidence>
<dbReference type="PROSITE" id="PS51160">
    <property type="entry name" value="ACYLPHOSPHATASE_3"/>
    <property type="match status" value="1"/>
</dbReference>
<dbReference type="Gene3D" id="3.30.70.100">
    <property type="match status" value="1"/>
</dbReference>
<dbReference type="InterPro" id="IPR001792">
    <property type="entry name" value="Acylphosphatase-like_dom"/>
</dbReference>
<dbReference type="SUPFAM" id="SSF54975">
    <property type="entry name" value="Acylphosphatase/BLUF domain-like"/>
    <property type="match status" value="1"/>
</dbReference>
<dbReference type="InterPro" id="IPR020456">
    <property type="entry name" value="Acylphosphatase"/>
</dbReference>
<dbReference type="Pfam" id="PF00708">
    <property type="entry name" value="Acylphosphatase"/>
    <property type="match status" value="1"/>
</dbReference>
<dbReference type="PANTHER" id="PTHR47268:SF4">
    <property type="entry name" value="ACYLPHOSPHATASE"/>
    <property type="match status" value="1"/>
</dbReference>
<organism evidence="8 9">
    <name type="scientific">Enterococcus asini</name>
    <dbReference type="NCBI Taxonomy" id="57732"/>
    <lineage>
        <taxon>Bacteria</taxon>
        <taxon>Bacillati</taxon>
        <taxon>Bacillota</taxon>
        <taxon>Bacilli</taxon>
        <taxon>Lactobacillales</taxon>
        <taxon>Enterococcaceae</taxon>
        <taxon>Enterococcus</taxon>
    </lineage>
</organism>
<gene>
    <name evidence="8" type="ORF">P7H43_02435</name>
</gene>
<dbReference type="PROSITE" id="PS00150">
    <property type="entry name" value="ACYLPHOSPHATASE_1"/>
    <property type="match status" value="1"/>
</dbReference>
<evidence type="ECO:0000256" key="1">
    <source>
        <dbReference type="ARBA" id="ARBA00005614"/>
    </source>
</evidence>